<dbReference type="InterPro" id="IPR035959">
    <property type="entry name" value="RutC-like_sf"/>
</dbReference>
<dbReference type="PANTHER" id="PTHR11803">
    <property type="entry name" value="2-IMINOBUTANOATE/2-IMINOPROPANOATE DEAMINASE RIDA"/>
    <property type="match status" value="1"/>
</dbReference>
<evidence type="ECO:0000313" key="3">
    <source>
        <dbReference type="EMBL" id="SHN80438.1"/>
    </source>
</evidence>
<feature type="chain" id="PRO_5013360109" evidence="2">
    <location>
        <begin position="20"/>
        <end position="151"/>
    </location>
</feature>
<dbReference type="SUPFAM" id="SSF55298">
    <property type="entry name" value="YjgF-like"/>
    <property type="match status" value="1"/>
</dbReference>
<dbReference type="AlphaFoldDB" id="A0A1M7UBZ1"/>
<dbReference type="EMBL" id="LT670849">
    <property type="protein sequence ID" value="SHN80438.1"/>
    <property type="molecule type" value="Genomic_DNA"/>
</dbReference>
<proteinExistence type="inferred from homology"/>
<keyword evidence="2" id="KW-0732">Signal</keyword>
<dbReference type="Proteomes" id="UP000184096">
    <property type="component" value="Chromosome I"/>
</dbReference>
<evidence type="ECO:0000256" key="1">
    <source>
        <dbReference type="ARBA" id="ARBA00010552"/>
    </source>
</evidence>
<dbReference type="Pfam" id="PF01042">
    <property type="entry name" value="Ribonuc_L-PSP"/>
    <property type="match status" value="1"/>
</dbReference>
<protein>
    <submittedName>
        <fullName evidence="3">2-iminobutanoate/2-iminopropanoate deaminase</fullName>
    </submittedName>
</protein>
<dbReference type="Gene3D" id="3.30.1330.40">
    <property type="entry name" value="RutC-like"/>
    <property type="match status" value="1"/>
</dbReference>
<comment type="similarity">
    <text evidence="1">Belongs to the RutC family.</text>
</comment>
<reference evidence="4" key="1">
    <citation type="submission" date="2016-11" db="EMBL/GenBank/DDBJ databases">
        <authorList>
            <person name="Varghese N."/>
            <person name="Submissions S."/>
        </authorList>
    </citation>
    <scope>NUCLEOTIDE SEQUENCE [LARGE SCALE GENOMIC DNA]</scope>
    <source>
        <strain evidence="4">GAS401</strain>
    </source>
</reference>
<gene>
    <name evidence="3" type="ORF">SAMN05444170_4319</name>
</gene>
<name>A0A1M7UBZ1_9BRAD</name>
<sequence>MKAHAFLLAAAVMAGGIGAACTAEYLTSDFPKSRGYSPAVITKGGRTIWLAGEGGNKDAAGHDISGNIEAQTKLAFDNIAQSLKLAGGSLDNVVKMTVFIKNVEDGNKFVALRKSFFPSGNYPASSLITIKDLAQPGWVIEIDAVAVIGDG</sequence>
<dbReference type="PANTHER" id="PTHR11803:SF58">
    <property type="entry name" value="PROTEIN HMF1-RELATED"/>
    <property type="match status" value="1"/>
</dbReference>
<dbReference type="InterPro" id="IPR006175">
    <property type="entry name" value="YjgF/YER057c/UK114"/>
</dbReference>
<dbReference type="CDD" id="cd00448">
    <property type="entry name" value="YjgF_YER057c_UK114_family"/>
    <property type="match status" value="1"/>
</dbReference>
<evidence type="ECO:0000313" key="4">
    <source>
        <dbReference type="Proteomes" id="UP000184096"/>
    </source>
</evidence>
<dbReference type="GO" id="GO:0019239">
    <property type="term" value="F:deaminase activity"/>
    <property type="evidence" value="ECO:0007669"/>
    <property type="project" value="TreeGrafter"/>
</dbReference>
<feature type="signal peptide" evidence="2">
    <location>
        <begin position="1"/>
        <end position="19"/>
    </location>
</feature>
<dbReference type="RefSeq" id="WP_197685867.1">
    <property type="nucleotide sequence ID" value="NZ_LT670849.1"/>
</dbReference>
<organism evidence="3 4">
    <name type="scientific">Bradyrhizobium erythrophlei</name>
    <dbReference type="NCBI Taxonomy" id="1437360"/>
    <lineage>
        <taxon>Bacteria</taxon>
        <taxon>Pseudomonadati</taxon>
        <taxon>Pseudomonadota</taxon>
        <taxon>Alphaproteobacteria</taxon>
        <taxon>Hyphomicrobiales</taxon>
        <taxon>Nitrobacteraceae</taxon>
        <taxon>Bradyrhizobium</taxon>
    </lineage>
</organism>
<accession>A0A1M7UBZ1</accession>
<keyword evidence="4" id="KW-1185">Reference proteome</keyword>
<dbReference type="PROSITE" id="PS51257">
    <property type="entry name" value="PROKAR_LIPOPROTEIN"/>
    <property type="match status" value="1"/>
</dbReference>
<evidence type="ECO:0000256" key="2">
    <source>
        <dbReference type="SAM" id="SignalP"/>
    </source>
</evidence>
<dbReference type="GO" id="GO:0005829">
    <property type="term" value="C:cytosol"/>
    <property type="evidence" value="ECO:0007669"/>
    <property type="project" value="TreeGrafter"/>
</dbReference>